<comment type="caution">
    <text evidence="1">The sequence shown here is derived from an EMBL/GenBank/DDBJ whole genome shotgun (WGS) entry which is preliminary data.</text>
</comment>
<accession>A0A7W5DM91</accession>
<dbReference type="CDD" id="cd16412">
    <property type="entry name" value="dndB"/>
    <property type="match status" value="1"/>
</dbReference>
<protein>
    <submittedName>
        <fullName evidence="1">DNA sulfur modification protein DndB</fullName>
    </submittedName>
</protein>
<name>A0A7W5DM91_9GAMM</name>
<dbReference type="Pfam" id="PF14072">
    <property type="entry name" value="DndB"/>
    <property type="match status" value="1"/>
</dbReference>
<keyword evidence="2" id="KW-1185">Reference proteome</keyword>
<dbReference type="InterPro" id="IPR017601">
    <property type="entry name" value="DGQHR-contain_dom"/>
</dbReference>
<dbReference type="EMBL" id="JACHXQ010000013">
    <property type="protein sequence ID" value="MBB3185502.1"/>
    <property type="molecule type" value="Genomic_DNA"/>
</dbReference>
<dbReference type="AlphaFoldDB" id="A0A7W5DM91"/>
<evidence type="ECO:0000313" key="1">
    <source>
        <dbReference type="EMBL" id="MBB3185502.1"/>
    </source>
</evidence>
<dbReference type="NCBIfam" id="TIGR03187">
    <property type="entry name" value="DGQHR"/>
    <property type="match status" value="1"/>
</dbReference>
<gene>
    <name evidence="1" type="ORF">FHR95_003089</name>
</gene>
<dbReference type="RefSeq" id="WP_183315055.1">
    <property type="nucleotide sequence ID" value="NZ_JACHXQ010000013.1"/>
</dbReference>
<proteinExistence type="predicted"/>
<sequence>MAQATQQAAHSTHDFPALRGMQGGRACYTIMCPLRLIPRLFHYDDTGLPPEERAQRAINPGRIPEIADYLTQNPDSYILPAITASLDQEAEFVPTGEELVPLVGMLRIPREARLLINDGQHRRAAIERAVTRKRELGHDSIPVLLFIDEGLKRSQQMFADLNRHAIRPSTSLNTYFDKRDAASTLARCIMQEVPCFQELTEVEKSSLPQKSRKLFTLSAIKNASWRFLEKRKRDDASIDDHVECITFWAAVCKVMPDWLESLRDPSLPMQLRQGSIHAHGVFLQALAVSCSSLRREAAERDIDWYIGRLTPLMEIDWQRSNPEWEGRCLRDARISKSHTSVELLACYLKQRLGISLSEDQRQLEDMFSQ</sequence>
<evidence type="ECO:0000313" key="2">
    <source>
        <dbReference type="Proteomes" id="UP000563050"/>
    </source>
</evidence>
<dbReference type="Proteomes" id="UP000563050">
    <property type="component" value="Unassembled WGS sequence"/>
</dbReference>
<organism evidence="1 2">
    <name type="scientific">Halomonas fontilapidosi</name>
    <dbReference type="NCBI Taxonomy" id="616675"/>
    <lineage>
        <taxon>Bacteria</taxon>
        <taxon>Pseudomonadati</taxon>
        <taxon>Pseudomonadota</taxon>
        <taxon>Gammaproteobacteria</taxon>
        <taxon>Oceanospirillales</taxon>
        <taxon>Halomonadaceae</taxon>
        <taxon>Halomonas</taxon>
    </lineage>
</organism>
<dbReference type="InterPro" id="IPR017642">
    <property type="entry name" value="DNA_S_mod_DndB"/>
</dbReference>
<reference evidence="1 2" key="1">
    <citation type="submission" date="2020-08" db="EMBL/GenBank/DDBJ databases">
        <title>Genomic Encyclopedia of Type Strains, Phase III (KMG-III): the genomes of soil and plant-associated and newly described type strains.</title>
        <authorList>
            <person name="Whitman W."/>
        </authorList>
    </citation>
    <scope>NUCLEOTIDE SEQUENCE [LARGE SCALE GENOMIC DNA]</scope>
    <source>
        <strain evidence="1 2">CECT 7341</strain>
    </source>
</reference>
<dbReference type="NCBIfam" id="TIGR03233">
    <property type="entry name" value="DNA_S_dndB"/>
    <property type="match status" value="1"/>
</dbReference>